<dbReference type="InterPro" id="IPR036390">
    <property type="entry name" value="WH_DNA-bd_sf"/>
</dbReference>
<evidence type="ECO:0000313" key="6">
    <source>
        <dbReference type="Proteomes" id="UP000776983"/>
    </source>
</evidence>
<dbReference type="PANTHER" id="PTHR42756:SF1">
    <property type="entry name" value="TRANSCRIPTIONAL REPRESSOR OF EMRAB OPERON"/>
    <property type="match status" value="1"/>
</dbReference>
<evidence type="ECO:0000256" key="2">
    <source>
        <dbReference type="ARBA" id="ARBA00023125"/>
    </source>
</evidence>
<dbReference type="Proteomes" id="UP000776983">
    <property type="component" value="Unassembled WGS sequence"/>
</dbReference>
<name>A0ABS8CFN7_9BURK</name>
<proteinExistence type="predicted"/>
<protein>
    <submittedName>
        <fullName evidence="5">MarR family transcriptional regulator</fullName>
    </submittedName>
</protein>
<keyword evidence="2" id="KW-0238">DNA-binding</keyword>
<comment type="caution">
    <text evidence="5">The sequence shown here is derived from an EMBL/GenBank/DDBJ whole genome shotgun (WGS) entry which is preliminary data.</text>
</comment>
<dbReference type="InterPro" id="IPR001387">
    <property type="entry name" value="Cro/C1-type_HTH"/>
</dbReference>
<keyword evidence="6" id="KW-1185">Reference proteome</keyword>
<evidence type="ECO:0000256" key="1">
    <source>
        <dbReference type="ARBA" id="ARBA00023015"/>
    </source>
</evidence>
<dbReference type="Gene3D" id="1.10.10.10">
    <property type="entry name" value="Winged helix-like DNA-binding domain superfamily/Winged helix DNA-binding domain"/>
    <property type="match status" value="1"/>
</dbReference>
<dbReference type="InterPro" id="IPR000835">
    <property type="entry name" value="HTH_MarR-typ"/>
</dbReference>
<evidence type="ECO:0000259" key="4">
    <source>
        <dbReference type="PROSITE" id="PS50995"/>
    </source>
</evidence>
<dbReference type="RefSeq" id="WP_226955276.1">
    <property type="nucleotide sequence ID" value="NZ_JACDXW010000010.1"/>
</dbReference>
<keyword evidence="1" id="KW-0805">Transcription regulation</keyword>
<dbReference type="CDD" id="cd00093">
    <property type="entry name" value="HTH_XRE"/>
    <property type="match status" value="1"/>
</dbReference>
<dbReference type="Pfam" id="PF01047">
    <property type="entry name" value="MarR"/>
    <property type="match status" value="1"/>
</dbReference>
<dbReference type="EMBL" id="JACDXW010000010">
    <property type="protein sequence ID" value="MCB5364861.1"/>
    <property type="molecule type" value="Genomic_DNA"/>
</dbReference>
<evidence type="ECO:0000256" key="3">
    <source>
        <dbReference type="ARBA" id="ARBA00023163"/>
    </source>
</evidence>
<dbReference type="PROSITE" id="PS50995">
    <property type="entry name" value="HTH_MARR_2"/>
    <property type="match status" value="1"/>
</dbReference>
<organism evidence="5 6">
    <name type="scientific">Mesopusillimonas faecipullorum</name>
    <dbReference type="NCBI Taxonomy" id="2755040"/>
    <lineage>
        <taxon>Bacteria</taxon>
        <taxon>Pseudomonadati</taxon>
        <taxon>Pseudomonadota</taxon>
        <taxon>Betaproteobacteria</taxon>
        <taxon>Burkholderiales</taxon>
        <taxon>Alcaligenaceae</taxon>
        <taxon>Mesopusillimonas</taxon>
    </lineage>
</organism>
<evidence type="ECO:0000313" key="5">
    <source>
        <dbReference type="EMBL" id="MCB5364861.1"/>
    </source>
</evidence>
<accession>A0ABS8CFN7</accession>
<gene>
    <name evidence="5" type="ORF">H0484_14025</name>
</gene>
<dbReference type="InterPro" id="IPR036388">
    <property type="entry name" value="WH-like_DNA-bd_sf"/>
</dbReference>
<dbReference type="SUPFAM" id="SSF46785">
    <property type="entry name" value="Winged helix' DNA-binding domain"/>
    <property type="match status" value="1"/>
</dbReference>
<keyword evidence="3" id="KW-0804">Transcription</keyword>
<dbReference type="PANTHER" id="PTHR42756">
    <property type="entry name" value="TRANSCRIPTIONAL REGULATOR, MARR"/>
    <property type="match status" value="1"/>
</dbReference>
<sequence>MTTAASKTPDTSHAENQQHQDRLAHLVKNAWRAMVRALQIRLIEHNVSFGHWSFLRILWEKDGLTQRELADRSGMTTPTTFTAINAMETLGYVRRKQMNGNKKNVYIFLTPRGRKLEDKLQPLAEEINAAAVEGLNEEDIQAARLVLEQIAGNLVTYEQKLMQSENLRVPSTRQLGKLYTS</sequence>
<reference evidence="5 6" key="1">
    <citation type="submission" date="2020-07" db="EMBL/GenBank/DDBJ databases">
        <title>Pusillimonas sp. nov., isolated from poultry manure in Taiwan.</title>
        <authorList>
            <person name="Lin S.-Y."/>
            <person name="Tang Y.-S."/>
            <person name="Young C.-C."/>
        </authorList>
    </citation>
    <scope>NUCLEOTIDE SEQUENCE [LARGE SCALE GENOMIC DNA]</scope>
    <source>
        <strain evidence="5 6">CC-YST705</strain>
    </source>
</reference>
<dbReference type="SMART" id="SM00347">
    <property type="entry name" value="HTH_MARR"/>
    <property type="match status" value="1"/>
</dbReference>
<feature type="domain" description="HTH marR-type" evidence="4">
    <location>
        <begin position="20"/>
        <end position="152"/>
    </location>
</feature>